<dbReference type="Gene3D" id="2.130.10.10">
    <property type="entry name" value="YVTN repeat-like/Quinoprotein amine dehydrogenase"/>
    <property type="match status" value="2"/>
</dbReference>
<proteinExistence type="predicted"/>
<dbReference type="InterPro" id="IPR036322">
    <property type="entry name" value="WD40_repeat_dom_sf"/>
</dbReference>
<keyword evidence="3" id="KW-0833">Ubl conjugation pathway</keyword>
<organism evidence="5 6">
    <name type="scientific">Dendrothele bispora (strain CBS 962.96)</name>
    <dbReference type="NCBI Taxonomy" id="1314807"/>
    <lineage>
        <taxon>Eukaryota</taxon>
        <taxon>Fungi</taxon>
        <taxon>Dikarya</taxon>
        <taxon>Basidiomycota</taxon>
        <taxon>Agaricomycotina</taxon>
        <taxon>Agaricomycetes</taxon>
        <taxon>Agaricomycetidae</taxon>
        <taxon>Agaricales</taxon>
        <taxon>Agaricales incertae sedis</taxon>
        <taxon>Dendrothele</taxon>
    </lineage>
</organism>
<evidence type="ECO:0000256" key="1">
    <source>
        <dbReference type="ARBA" id="ARBA00022574"/>
    </source>
</evidence>
<evidence type="ECO:0000256" key="2">
    <source>
        <dbReference type="ARBA" id="ARBA00022737"/>
    </source>
</evidence>
<accession>A0A4S8LTJ7</accession>
<dbReference type="GO" id="GO:0000209">
    <property type="term" value="P:protein polyubiquitination"/>
    <property type="evidence" value="ECO:0007669"/>
    <property type="project" value="TreeGrafter"/>
</dbReference>
<gene>
    <name evidence="5" type="ORF">K435DRAFT_619186</name>
</gene>
<evidence type="ECO:0000256" key="3">
    <source>
        <dbReference type="ARBA" id="ARBA00022786"/>
    </source>
</evidence>
<name>A0A4S8LTJ7_DENBC</name>
<dbReference type="InterPro" id="IPR051983">
    <property type="entry name" value="WSB_SOCS-box_domain"/>
</dbReference>
<keyword evidence="2" id="KW-0677">Repeat</keyword>
<dbReference type="EMBL" id="ML179283">
    <property type="protein sequence ID" value="THU92278.1"/>
    <property type="molecule type" value="Genomic_DNA"/>
</dbReference>
<dbReference type="AlphaFoldDB" id="A0A4S8LTJ7"/>
<dbReference type="InterPro" id="IPR015943">
    <property type="entry name" value="WD40/YVTN_repeat-like_dom_sf"/>
</dbReference>
<dbReference type="Pfam" id="PF00400">
    <property type="entry name" value="WD40"/>
    <property type="match status" value="2"/>
</dbReference>
<evidence type="ECO:0000313" key="5">
    <source>
        <dbReference type="EMBL" id="THU92278.1"/>
    </source>
</evidence>
<feature type="non-terminal residue" evidence="5">
    <location>
        <position position="146"/>
    </location>
</feature>
<dbReference type="PANTHER" id="PTHR15622">
    <property type="entry name" value="WD40 REPEAT PROTEIN"/>
    <property type="match status" value="1"/>
</dbReference>
<sequence length="146" mass="16268">DHIVWTIMSPDDSIIATSAFDSTVRIWNSTNGEELQVLTFEVWSIEREELLHAFEGHRTPGNRVPVAFSPNGRSLATGSSGFGSDTLKVFDLLSGEEKQILEVMALGTETDFHGVRVIYMHYTPKGLLVFKLDDGTVSTYDEETDQ</sequence>
<evidence type="ECO:0000313" key="6">
    <source>
        <dbReference type="Proteomes" id="UP000297245"/>
    </source>
</evidence>
<keyword evidence="1 4" id="KW-0853">WD repeat</keyword>
<dbReference type="InterPro" id="IPR001680">
    <property type="entry name" value="WD40_rpt"/>
</dbReference>
<dbReference type="OrthoDB" id="2911645at2759"/>
<feature type="repeat" description="WD" evidence="4">
    <location>
        <begin position="1"/>
        <end position="37"/>
    </location>
</feature>
<dbReference type="PROSITE" id="PS50082">
    <property type="entry name" value="WD_REPEATS_2"/>
    <property type="match status" value="1"/>
</dbReference>
<dbReference type="InterPro" id="IPR019775">
    <property type="entry name" value="WD40_repeat_CS"/>
</dbReference>
<evidence type="ECO:0000256" key="4">
    <source>
        <dbReference type="PROSITE-ProRule" id="PRU00221"/>
    </source>
</evidence>
<dbReference type="PROSITE" id="PS00678">
    <property type="entry name" value="WD_REPEATS_1"/>
    <property type="match status" value="1"/>
</dbReference>
<reference evidence="5 6" key="1">
    <citation type="journal article" date="2019" name="Nat. Ecol. Evol.">
        <title>Megaphylogeny resolves global patterns of mushroom evolution.</title>
        <authorList>
            <person name="Varga T."/>
            <person name="Krizsan K."/>
            <person name="Foldi C."/>
            <person name="Dima B."/>
            <person name="Sanchez-Garcia M."/>
            <person name="Sanchez-Ramirez S."/>
            <person name="Szollosi G.J."/>
            <person name="Szarkandi J.G."/>
            <person name="Papp V."/>
            <person name="Albert L."/>
            <person name="Andreopoulos W."/>
            <person name="Angelini C."/>
            <person name="Antonin V."/>
            <person name="Barry K.W."/>
            <person name="Bougher N.L."/>
            <person name="Buchanan P."/>
            <person name="Buyck B."/>
            <person name="Bense V."/>
            <person name="Catcheside P."/>
            <person name="Chovatia M."/>
            <person name="Cooper J."/>
            <person name="Damon W."/>
            <person name="Desjardin D."/>
            <person name="Finy P."/>
            <person name="Geml J."/>
            <person name="Haridas S."/>
            <person name="Hughes K."/>
            <person name="Justo A."/>
            <person name="Karasinski D."/>
            <person name="Kautmanova I."/>
            <person name="Kiss B."/>
            <person name="Kocsube S."/>
            <person name="Kotiranta H."/>
            <person name="LaButti K.M."/>
            <person name="Lechner B.E."/>
            <person name="Liimatainen K."/>
            <person name="Lipzen A."/>
            <person name="Lukacs Z."/>
            <person name="Mihaltcheva S."/>
            <person name="Morgado L.N."/>
            <person name="Niskanen T."/>
            <person name="Noordeloos M.E."/>
            <person name="Ohm R.A."/>
            <person name="Ortiz-Santana B."/>
            <person name="Ovrebo C."/>
            <person name="Racz N."/>
            <person name="Riley R."/>
            <person name="Savchenko A."/>
            <person name="Shiryaev A."/>
            <person name="Soop K."/>
            <person name="Spirin V."/>
            <person name="Szebenyi C."/>
            <person name="Tomsovsky M."/>
            <person name="Tulloss R.E."/>
            <person name="Uehling J."/>
            <person name="Grigoriev I.V."/>
            <person name="Vagvolgyi C."/>
            <person name="Papp T."/>
            <person name="Martin F.M."/>
            <person name="Miettinen O."/>
            <person name="Hibbett D.S."/>
            <person name="Nagy L.G."/>
        </authorList>
    </citation>
    <scope>NUCLEOTIDE SEQUENCE [LARGE SCALE GENOMIC DNA]</scope>
    <source>
        <strain evidence="5 6">CBS 962.96</strain>
    </source>
</reference>
<dbReference type="SUPFAM" id="SSF50978">
    <property type="entry name" value="WD40 repeat-like"/>
    <property type="match status" value="1"/>
</dbReference>
<keyword evidence="6" id="KW-1185">Reference proteome</keyword>
<dbReference type="Proteomes" id="UP000297245">
    <property type="component" value="Unassembled WGS sequence"/>
</dbReference>
<protein>
    <submittedName>
        <fullName evidence="5">Uncharacterized protein</fullName>
    </submittedName>
</protein>
<feature type="non-terminal residue" evidence="5">
    <location>
        <position position="1"/>
    </location>
</feature>
<dbReference type="PANTHER" id="PTHR15622:SF2">
    <property type="entry name" value="U4_U6 SMALL NUCLEAR RIBONUCLEOPROTEIN PRP4"/>
    <property type="match status" value="1"/>
</dbReference>